<evidence type="ECO:0000313" key="2">
    <source>
        <dbReference type="Proteomes" id="UP001159405"/>
    </source>
</evidence>
<dbReference type="Gene3D" id="3.40.50.300">
    <property type="entry name" value="P-loop containing nucleotide triphosphate hydrolases"/>
    <property type="match status" value="1"/>
</dbReference>
<reference evidence="1 2" key="1">
    <citation type="submission" date="2022-05" db="EMBL/GenBank/DDBJ databases">
        <authorList>
            <consortium name="Genoscope - CEA"/>
            <person name="William W."/>
        </authorList>
    </citation>
    <scope>NUCLEOTIDE SEQUENCE [LARGE SCALE GENOMIC DNA]</scope>
</reference>
<dbReference type="Proteomes" id="UP001159405">
    <property type="component" value="Unassembled WGS sequence"/>
</dbReference>
<keyword evidence="2" id="KW-1185">Reference proteome</keyword>
<evidence type="ECO:0008006" key="3">
    <source>
        <dbReference type="Google" id="ProtNLM"/>
    </source>
</evidence>
<comment type="caution">
    <text evidence="1">The sequence shown here is derived from an EMBL/GenBank/DDBJ whole genome shotgun (WGS) entry which is preliminary data.</text>
</comment>
<accession>A0ABN8Q245</accession>
<protein>
    <recommendedName>
        <fullName evidence="3">DEAD/DEAH box helicase domain-containing protein</fullName>
    </recommendedName>
</protein>
<name>A0ABN8Q245_9CNID</name>
<evidence type="ECO:0000313" key="1">
    <source>
        <dbReference type="EMBL" id="CAH3153582.1"/>
    </source>
</evidence>
<dbReference type="SUPFAM" id="SSF52540">
    <property type="entry name" value="P-loop containing nucleoside triphosphate hydrolases"/>
    <property type="match status" value="1"/>
</dbReference>
<dbReference type="InterPro" id="IPR027417">
    <property type="entry name" value="P-loop_NTPase"/>
</dbReference>
<sequence>MFNVVSSRLTNELFERALGDSLKDFSRIPWLKEEQKRCLRSTADKKDVFGILPTGFGKSLVFQLLQTLVSARATNDQNVICFQARLMSTLTLFMVVRRVGNLKRPYYFIRRGEVSVSSRGKRQPFREAFARVKGMRSFLPGGPVLALTASVKVKDRSCLWKSCGMVNPVIVDVAAKKENICLEFLRITVEKEPLTKSKVDCQYD</sequence>
<gene>
    <name evidence="1" type="ORF">PLOB_00049675</name>
</gene>
<proteinExistence type="predicted"/>
<dbReference type="EMBL" id="CALNXK010000096">
    <property type="protein sequence ID" value="CAH3153582.1"/>
    <property type="molecule type" value="Genomic_DNA"/>
</dbReference>
<organism evidence="1 2">
    <name type="scientific">Porites lobata</name>
    <dbReference type="NCBI Taxonomy" id="104759"/>
    <lineage>
        <taxon>Eukaryota</taxon>
        <taxon>Metazoa</taxon>
        <taxon>Cnidaria</taxon>
        <taxon>Anthozoa</taxon>
        <taxon>Hexacorallia</taxon>
        <taxon>Scleractinia</taxon>
        <taxon>Fungiina</taxon>
        <taxon>Poritidae</taxon>
        <taxon>Porites</taxon>
    </lineage>
</organism>